<feature type="transmembrane region" description="Helical" evidence="1">
    <location>
        <begin position="6"/>
        <end position="28"/>
    </location>
</feature>
<dbReference type="Proteomes" id="UP000004995">
    <property type="component" value="Unassembled WGS sequence"/>
</dbReference>
<keyword evidence="1" id="KW-1133">Transmembrane helix</keyword>
<protein>
    <submittedName>
        <fullName evidence="2">Uncharacterized protein</fullName>
    </submittedName>
</protein>
<dbReference type="EnsemblPlants" id="KQL05004">
    <property type="protein sequence ID" value="KQL05004"/>
    <property type="gene ID" value="SETIT_005550mg"/>
</dbReference>
<proteinExistence type="predicted"/>
<keyword evidence="1" id="KW-0812">Transmembrane</keyword>
<keyword evidence="1" id="KW-0472">Membrane</keyword>
<evidence type="ECO:0000256" key="1">
    <source>
        <dbReference type="SAM" id="Phobius"/>
    </source>
</evidence>
<sequence length="46" mass="5344">MSSCFLGLLQLMMMLFDSAAFYFFLYIVMYRILLADLKLTCSSISM</sequence>
<accession>K3XUE3</accession>
<name>K3XUE3_SETIT</name>
<organism evidence="2 3">
    <name type="scientific">Setaria italica</name>
    <name type="common">Foxtail millet</name>
    <name type="synonym">Panicum italicum</name>
    <dbReference type="NCBI Taxonomy" id="4555"/>
    <lineage>
        <taxon>Eukaryota</taxon>
        <taxon>Viridiplantae</taxon>
        <taxon>Streptophyta</taxon>
        <taxon>Embryophyta</taxon>
        <taxon>Tracheophyta</taxon>
        <taxon>Spermatophyta</taxon>
        <taxon>Magnoliopsida</taxon>
        <taxon>Liliopsida</taxon>
        <taxon>Poales</taxon>
        <taxon>Poaceae</taxon>
        <taxon>PACMAD clade</taxon>
        <taxon>Panicoideae</taxon>
        <taxon>Panicodae</taxon>
        <taxon>Paniceae</taxon>
        <taxon>Cenchrinae</taxon>
        <taxon>Setaria</taxon>
    </lineage>
</organism>
<evidence type="ECO:0000313" key="2">
    <source>
        <dbReference type="EnsemblPlants" id="KQL05004"/>
    </source>
</evidence>
<evidence type="ECO:0000313" key="3">
    <source>
        <dbReference type="Proteomes" id="UP000004995"/>
    </source>
</evidence>
<reference evidence="3" key="1">
    <citation type="journal article" date="2012" name="Nat. Biotechnol.">
        <title>Reference genome sequence of the model plant Setaria.</title>
        <authorList>
            <person name="Bennetzen J.L."/>
            <person name="Schmutz J."/>
            <person name="Wang H."/>
            <person name="Percifield R."/>
            <person name="Hawkins J."/>
            <person name="Pontaroli A.C."/>
            <person name="Estep M."/>
            <person name="Feng L."/>
            <person name="Vaughn J.N."/>
            <person name="Grimwood J."/>
            <person name="Jenkins J."/>
            <person name="Barry K."/>
            <person name="Lindquist E."/>
            <person name="Hellsten U."/>
            <person name="Deshpande S."/>
            <person name="Wang X."/>
            <person name="Wu X."/>
            <person name="Mitros T."/>
            <person name="Triplett J."/>
            <person name="Yang X."/>
            <person name="Ye C.Y."/>
            <person name="Mauro-Herrera M."/>
            <person name="Wang L."/>
            <person name="Li P."/>
            <person name="Sharma M."/>
            <person name="Sharma R."/>
            <person name="Ronald P.C."/>
            <person name="Panaud O."/>
            <person name="Kellogg E.A."/>
            <person name="Brutnell T.P."/>
            <person name="Doust A.N."/>
            <person name="Tuskan G.A."/>
            <person name="Rokhsar D."/>
            <person name="Devos K.M."/>
        </authorList>
    </citation>
    <scope>NUCLEOTIDE SEQUENCE [LARGE SCALE GENOMIC DNA]</scope>
    <source>
        <strain evidence="3">cv. Yugu1</strain>
    </source>
</reference>
<dbReference type="InParanoid" id="K3XUE3"/>
<reference evidence="2" key="2">
    <citation type="submission" date="2018-08" db="UniProtKB">
        <authorList>
            <consortium name="EnsemblPlants"/>
        </authorList>
    </citation>
    <scope>IDENTIFICATION</scope>
    <source>
        <strain evidence="2">Yugu1</strain>
    </source>
</reference>
<dbReference type="HOGENOM" id="CLU_3192297_0_0_1"/>
<dbReference type="EMBL" id="AGNK02002956">
    <property type="status" value="NOT_ANNOTATED_CDS"/>
    <property type="molecule type" value="Genomic_DNA"/>
</dbReference>
<dbReference type="Gramene" id="KQL05004">
    <property type="protein sequence ID" value="KQL05004"/>
    <property type="gene ID" value="SETIT_005550mg"/>
</dbReference>
<keyword evidence="3" id="KW-1185">Reference proteome</keyword>
<dbReference type="AlphaFoldDB" id="K3XUE3"/>